<evidence type="ECO:0000313" key="2">
    <source>
        <dbReference type="Proteomes" id="UP000463961"/>
    </source>
</evidence>
<dbReference type="RefSeq" id="WP_162049923.1">
    <property type="nucleotide sequence ID" value="NZ_AP019011.1"/>
</dbReference>
<proteinExistence type="predicted"/>
<sequence length="131" mass="14349">MTGIAEIGLLYSTVKVAGALALGGIVSSNCAFTDERTNCEIVTPSLEYQAIQRYANEEVIIVDINLSVYGEPHWINKRLHAHGCKFVSDAKDGDQVVVRVYKGLWCNDISLTRQSTVDTDASFGEGKTHEN</sequence>
<dbReference type="EMBL" id="AP022345">
    <property type="protein sequence ID" value="BBU69356.1"/>
    <property type="molecule type" value="Genomic_DNA"/>
</dbReference>
<gene>
    <name evidence="1" type="ORF">ICHIAU1_16390</name>
</gene>
<name>A0A679I9M9_9RHOO</name>
<organism evidence="1 2">
    <name type="scientific">Fluviibacter phosphoraccumulans</name>
    <dbReference type="NCBI Taxonomy" id="1751046"/>
    <lineage>
        <taxon>Bacteria</taxon>
        <taxon>Pseudomonadati</taxon>
        <taxon>Pseudomonadota</taxon>
        <taxon>Betaproteobacteria</taxon>
        <taxon>Rhodocyclales</taxon>
        <taxon>Fluviibacteraceae</taxon>
        <taxon>Fluviibacter</taxon>
    </lineage>
</organism>
<keyword evidence="2" id="KW-1185">Reference proteome</keyword>
<dbReference type="AlphaFoldDB" id="A0A679I9M9"/>
<protein>
    <submittedName>
        <fullName evidence="1">Uncharacterized protein</fullName>
    </submittedName>
</protein>
<reference evidence="2" key="1">
    <citation type="submission" date="2020-01" db="EMBL/GenBank/DDBJ databases">
        <title>Phosphoaccumulans saitamaens gen. nov., sp. nov., a polyphosphate accumulating bacterium isolated from surface river water.</title>
        <authorList>
            <person name="Watanabe K."/>
            <person name="Suda W."/>
        </authorList>
    </citation>
    <scope>NUCLEOTIDE SEQUENCE [LARGE SCALE GENOMIC DNA]</scope>
    <source>
        <strain evidence="2">ICHIAU1</strain>
    </source>
</reference>
<accession>A0A679I9M9</accession>
<dbReference type="Proteomes" id="UP000463961">
    <property type="component" value="Chromosome"/>
</dbReference>
<evidence type="ECO:0000313" key="1">
    <source>
        <dbReference type="EMBL" id="BBU69356.1"/>
    </source>
</evidence>